<sequence>MKRCILICSITAAGWLSSVPTQAQTTSGTTAIVRVRESNGWGNVIVTYGTGKTEIKELKRNPDKKGQIANAEQLQAVIDQLFASGYVLQGSFSAGSEDGPSTLIFRKP</sequence>
<protein>
    <recommendedName>
        <fullName evidence="4">DUF4907 domain-containing protein</fullName>
    </recommendedName>
</protein>
<keyword evidence="1" id="KW-0732">Signal</keyword>
<dbReference type="Proteomes" id="UP000297549">
    <property type="component" value="Unassembled WGS sequence"/>
</dbReference>
<dbReference type="RefSeq" id="WP_135463519.1">
    <property type="nucleotide sequence ID" value="NZ_SRLC01000001.1"/>
</dbReference>
<gene>
    <name evidence="2" type="ORF">E5K00_12340</name>
</gene>
<keyword evidence="3" id="KW-1185">Reference proteome</keyword>
<feature type="chain" id="PRO_5021383897" description="DUF4907 domain-containing protein" evidence="1">
    <location>
        <begin position="24"/>
        <end position="108"/>
    </location>
</feature>
<dbReference type="EMBL" id="SRLC01000001">
    <property type="protein sequence ID" value="TGE25941.1"/>
    <property type="molecule type" value="Genomic_DNA"/>
</dbReference>
<feature type="signal peptide" evidence="1">
    <location>
        <begin position="1"/>
        <end position="23"/>
    </location>
</feature>
<dbReference type="AlphaFoldDB" id="A0A4Z0QA60"/>
<evidence type="ECO:0008006" key="4">
    <source>
        <dbReference type="Google" id="ProtNLM"/>
    </source>
</evidence>
<organism evidence="2 3">
    <name type="scientific">Hymenobacter aquaticus</name>
    <dbReference type="NCBI Taxonomy" id="1867101"/>
    <lineage>
        <taxon>Bacteria</taxon>
        <taxon>Pseudomonadati</taxon>
        <taxon>Bacteroidota</taxon>
        <taxon>Cytophagia</taxon>
        <taxon>Cytophagales</taxon>
        <taxon>Hymenobacteraceae</taxon>
        <taxon>Hymenobacter</taxon>
    </lineage>
</organism>
<comment type="caution">
    <text evidence="2">The sequence shown here is derived from an EMBL/GenBank/DDBJ whole genome shotgun (WGS) entry which is preliminary data.</text>
</comment>
<proteinExistence type="predicted"/>
<reference evidence="2 3" key="1">
    <citation type="submission" date="2019-04" db="EMBL/GenBank/DDBJ databases">
        <authorList>
            <person name="Feng G."/>
            <person name="Zhang J."/>
            <person name="Zhu H."/>
        </authorList>
    </citation>
    <scope>NUCLEOTIDE SEQUENCE [LARGE SCALE GENOMIC DNA]</scope>
    <source>
        <strain evidence="2 3">JCM 31653</strain>
    </source>
</reference>
<accession>A0A4Z0QA60</accession>
<dbReference type="OrthoDB" id="9922716at2"/>
<evidence type="ECO:0000313" key="3">
    <source>
        <dbReference type="Proteomes" id="UP000297549"/>
    </source>
</evidence>
<name>A0A4Z0QA60_9BACT</name>
<evidence type="ECO:0000313" key="2">
    <source>
        <dbReference type="EMBL" id="TGE25941.1"/>
    </source>
</evidence>
<evidence type="ECO:0000256" key="1">
    <source>
        <dbReference type="SAM" id="SignalP"/>
    </source>
</evidence>